<organism evidence="1 2">
    <name type="scientific">Naganishia vaughanmartiniae</name>
    <dbReference type="NCBI Taxonomy" id="1424756"/>
    <lineage>
        <taxon>Eukaryota</taxon>
        <taxon>Fungi</taxon>
        <taxon>Dikarya</taxon>
        <taxon>Basidiomycota</taxon>
        <taxon>Agaricomycotina</taxon>
        <taxon>Tremellomycetes</taxon>
        <taxon>Filobasidiales</taxon>
        <taxon>Filobasidiaceae</taxon>
        <taxon>Naganishia</taxon>
    </lineage>
</organism>
<comment type="caution">
    <text evidence="1">The sequence shown here is derived from an EMBL/GenBank/DDBJ whole genome shotgun (WGS) entry which is preliminary data.</text>
</comment>
<gene>
    <name evidence="1" type="ORF">QFC22_001716</name>
</gene>
<proteinExistence type="predicted"/>
<evidence type="ECO:0000313" key="1">
    <source>
        <dbReference type="EMBL" id="KAJ9122295.1"/>
    </source>
</evidence>
<dbReference type="EMBL" id="JASBWU010000004">
    <property type="protein sequence ID" value="KAJ9122295.1"/>
    <property type="molecule type" value="Genomic_DNA"/>
</dbReference>
<dbReference type="Proteomes" id="UP001243375">
    <property type="component" value="Unassembled WGS sequence"/>
</dbReference>
<protein>
    <submittedName>
        <fullName evidence="1">Uncharacterized protein</fullName>
    </submittedName>
</protein>
<reference evidence="1" key="1">
    <citation type="submission" date="2023-04" db="EMBL/GenBank/DDBJ databases">
        <title>Draft Genome sequencing of Naganishia species isolated from polar environments using Oxford Nanopore Technology.</title>
        <authorList>
            <person name="Leo P."/>
            <person name="Venkateswaran K."/>
        </authorList>
    </citation>
    <scope>NUCLEOTIDE SEQUENCE</scope>
    <source>
        <strain evidence="1">MNA-CCFEE 5425</strain>
    </source>
</reference>
<keyword evidence="2" id="KW-1185">Reference proteome</keyword>
<evidence type="ECO:0000313" key="2">
    <source>
        <dbReference type="Proteomes" id="UP001243375"/>
    </source>
</evidence>
<sequence length="266" mass="29504">MGWLSSKLSGEGHHHNVTGDKDDTADQADFKSAIATDDGSSHADLLSTVDLPLLAGTGPQIRYEIAFDAKLSNNLVLKRLDASSNTWNTVYWIEDFEWKKEPDLVFHDGDRQGPVIGSTIMRKRIHDMTLRLGGGGTLQDHQEDGALLGRISQDKKYHDKGYTLSIPTTSGGSRMYHFERTQSTKDGVKGFMGKLAFYNWLITNVRKETVGLYLENVKGAISLTRGALTIKPDTLDEESDMTYVLLGLVTIMERTQRDLLVAIAVT</sequence>
<accession>A0ACC2XFY3</accession>
<name>A0ACC2XFY3_9TREE</name>